<name>A0A3A9K8R4_9BACI</name>
<gene>
    <name evidence="1" type="ORF">CR203_02275</name>
</gene>
<dbReference type="AlphaFoldDB" id="A0A3A9K8R4"/>
<organism evidence="1 2">
    <name type="scientific">Salipaludibacillus neizhouensis</name>
    <dbReference type="NCBI Taxonomy" id="885475"/>
    <lineage>
        <taxon>Bacteria</taxon>
        <taxon>Bacillati</taxon>
        <taxon>Bacillota</taxon>
        <taxon>Bacilli</taxon>
        <taxon>Bacillales</taxon>
        <taxon>Bacillaceae</taxon>
    </lineage>
</organism>
<dbReference type="InterPro" id="IPR025613">
    <property type="entry name" value="YlbE"/>
</dbReference>
<keyword evidence="2" id="KW-1185">Reference proteome</keyword>
<dbReference type="OrthoDB" id="1646085at2"/>
<protein>
    <recommendedName>
        <fullName evidence="3">YlbE-like protein</fullName>
    </recommendedName>
</protein>
<reference evidence="1 2" key="1">
    <citation type="submission" date="2017-10" db="EMBL/GenBank/DDBJ databases">
        <title>Bacillus sp. nov., a halophilic bacterium isolated from a Keqin Lake.</title>
        <authorList>
            <person name="Wang H."/>
        </authorList>
    </citation>
    <scope>NUCLEOTIDE SEQUENCE [LARGE SCALE GENOMIC DNA]</scope>
    <source>
        <strain evidence="1 2">KCTC 13187</strain>
    </source>
</reference>
<evidence type="ECO:0008006" key="3">
    <source>
        <dbReference type="Google" id="ProtNLM"/>
    </source>
</evidence>
<proteinExistence type="predicted"/>
<dbReference type="EMBL" id="PDOE01000001">
    <property type="protein sequence ID" value="RKL68887.1"/>
    <property type="molecule type" value="Genomic_DNA"/>
</dbReference>
<dbReference type="Proteomes" id="UP000281498">
    <property type="component" value="Unassembled WGS sequence"/>
</dbReference>
<evidence type="ECO:0000313" key="2">
    <source>
        <dbReference type="Proteomes" id="UP000281498"/>
    </source>
</evidence>
<dbReference type="Pfam" id="PF14003">
    <property type="entry name" value="YlbE"/>
    <property type="match status" value="1"/>
</dbReference>
<evidence type="ECO:0000313" key="1">
    <source>
        <dbReference type="EMBL" id="RKL68887.1"/>
    </source>
</evidence>
<dbReference type="RefSeq" id="WP_110936474.1">
    <property type="nucleotide sequence ID" value="NZ_KZ614146.1"/>
</dbReference>
<sequence length="79" mass="9608">MRRNVYERIKANPETHYYLRAHPNWYRNLGRDPDAYNKMISESNSYYGKTFPQRIDKLQSNMNLVMMMLDMMRQGNENV</sequence>
<accession>A0A3A9K8R4</accession>
<comment type="caution">
    <text evidence="1">The sequence shown here is derived from an EMBL/GenBank/DDBJ whole genome shotgun (WGS) entry which is preliminary data.</text>
</comment>